<accession>A0A024WP64</accession>
<reference evidence="1 2" key="1">
    <citation type="submission" date="2013-02" db="EMBL/GenBank/DDBJ databases">
        <title>The Genome Annotation of Plasmodium falciparum MaliPS096_E11.</title>
        <authorList>
            <consortium name="The Broad Institute Genome Sequencing Platform"/>
            <consortium name="The Broad Institute Genome Sequencing Center for Infectious Disease"/>
            <person name="Neafsey D."/>
            <person name="Hoffman S."/>
            <person name="Volkman S."/>
            <person name="Rosenthal P."/>
            <person name="Walker B."/>
            <person name="Young S.K."/>
            <person name="Zeng Q."/>
            <person name="Gargeya S."/>
            <person name="Fitzgerald M."/>
            <person name="Haas B."/>
            <person name="Abouelleil A."/>
            <person name="Allen A.W."/>
            <person name="Alvarado L."/>
            <person name="Arachchi H.M."/>
            <person name="Berlin A.M."/>
            <person name="Chapman S.B."/>
            <person name="Gainer-Dewar J."/>
            <person name="Goldberg J."/>
            <person name="Griggs A."/>
            <person name="Gujja S."/>
            <person name="Hansen M."/>
            <person name="Howarth C."/>
            <person name="Imamovic A."/>
            <person name="Ireland A."/>
            <person name="Larimer J."/>
            <person name="McCowan C."/>
            <person name="Murphy C."/>
            <person name="Pearson M."/>
            <person name="Poon T.W."/>
            <person name="Priest M."/>
            <person name="Roberts A."/>
            <person name="Saif S."/>
            <person name="Shea T."/>
            <person name="Sisk P."/>
            <person name="Sykes S."/>
            <person name="Wortman J."/>
            <person name="Nusbaum C."/>
            <person name="Birren B."/>
        </authorList>
    </citation>
    <scope>NUCLEOTIDE SEQUENCE [LARGE SCALE GENOMIC DNA]</scope>
    <source>
        <strain evidence="1 2">MaliPS096_E11</strain>
    </source>
</reference>
<evidence type="ECO:0000313" key="1">
    <source>
        <dbReference type="EMBL" id="ETW48952.1"/>
    </source>
</evidence>
<proteinExistence type="predicted"/>
<evidence type="ECO:0000313" key="2">
    <source>
        <dbReference type="Proteomes" id="UP000030699"/>
    </source>
</evidence>
<protein>
    <submittedName>
        <fullName evidence="1">Uncharacterized protein</fullName>
    </submittedName>
</protein>
<dbReference type="Proteomes" id="UP000030699">
    <property type="component" value="Unassembled WGS sequence"/>
</dbReference>
<sequence length="76" mass="9221">MYESYTYNYIIKKNLNLDIKKKLSNENNFFFFFFLPLNTSNNYPCFLTSINLEGKQILYDYPINCLWINIKKEGKK</sequence>
<reference evidence="1 2" key="2">
    <citation type="submission" date="2013-02" db="EMBL/GenBank/DDBJ databases">
        <title>The Genome Sequence of Plasmodium falciparum MaliPS096_E11.</title>
        <authorList>
            <consortium name="The Broad Institute Genome Sequencing Platform"/>
            <consortium name="The Broad Institute Genome Sequencing Center for Infectious Disease"/>
            <person name="Neafsey D."/>
            <person name="Cheeseman I."/>
            <person name="Volkman S."/>
            <person name="Adams J."/>
            <person name="Walker B."/>
            <person name="Young S.K."/>
            <person name="Zeng Q."/>
            <person name="Gargeya S."/>
            <person name="Fitzgerald M."/>
            <person name="Haas B."/>
            <person name="Abouelleil A."/>
            <person name="Alvarado L."/>
            <person name="Arachchi H.M."/>
            <person name="Berlin A.M."/>
            <person name="Chapman S.B."/>
            <person name="Dewar J."/>
            <person name="Goldberg J."/>
            <person name="Griggs A."/>
            <person name="Gujja S."/>
            <person name="Hansen M."/>
            <person name="Howarth C."/>
            <person name="Imamovic A."/>
            <person name="Larimer J."/>
            <person name="McCowan C."/>
            <person name="Murphy C."/>
            <person name="Neiman D."/>
            <person name="Pearson M."/>
            <person name="Priest M."/>
            <person name="Roberts A."/>
            <person name="Saif S."/>
            <person name="Shea T."/>
            <person name="Sisk P."/>
            <person name="Sykes S."/>
            <person name="Wortman J."/>
            <person name="Nusbaum C."/>
            <person name="Birren B."/>
        </authorList>
    </citation>
    <scope>NUCLEOTIDE SEQUENCE [LARGE SCALE GENOMIC DNA]</scope>
    <source>
        <strain evidence="1 2">MaliPS096_E11</strain>
    </source>
</reference>
<dbReference type="AlphaFoldDB" id="A0A024WP64"/>
<gene>
    <name evidence="1" type="ORF">PFMALIP_02998</name>
</gene>
<name>A0A024WP64_PLAFA</name>
<organism evidence="1 2">
    <name type="scientific">Plasmodium falciparum MaliPS096_E11</name>
    <dbReference type="NCBI Taxonomy" id="1036727"/>
    <lineage>
        <taxon>Eukaryota</taxon>
        <taxon>Sar</taxon>
        <taxon>Alveolata</taxon>
        <taxon>Apicomplexa</taxon>
        <taxon>Aconoidasida</taxon>
        <taxon>Haemosporida</taxon>
        <taxon>Plasmodiidae</taxon>
        <taxon>Plasmodium</taxon>
        <taxon>Plasmodium (Laverania)</taxon>
    </lineage>
</organism>
<dbReference type="EMBL" id="KI925552">
    <property type="protein sequence ID" value="ETW48952.1"/>
    <property type="molecule type" value="Genomic_DNA"/>
</dbReference>